<dbReference type="Gene3D" id="3.40.630.30">
    <property type="match status" value="1"/>
</dbReference>
<dbReference type="Proteomes" id="UP000646745">
    <property type="component" value="Unassembled WGS sequence"/>
</dbReference>
<dbReference type="CDD" id="cd04301">
    <property type="entry name" value="NAT_SF"/>
    <property type="match status" value="1"/>
</dbReference>
<accession>A0ABQ3DUZ0</accession>
<feature type="domain" description="N-acetyltransferase" evidence="3">
    <location>
        <begin position="7"/>
        <end position="178"/>
    </location>
</feature>
<proteinExistence type="predicted"/>
<dbReference type="InterPro" id="IPR050832">
    <property type="entry name" value="Bact_Acetyltransf"/>
</dbReference>
<sequence>MTVDTNPVVRWARPDDALAIAQIGLDAWQTNYRGQIADSTLDGLSLAPRLAAWQRRFDEGARVLAAVAAGELLGWVQIGGFRITDEAGPEVARLAEGWGELLAFYVAPRAQRSGVGTLLWQAARDSLEAEGYRDVGLWTLSTNAPAIRFYEACGFRDQRLDQSFEINGQPLVETLLARSLISDV</sequence>
<dbReference type="InterPro" id="IPR000182">
    <property type="entry name" value="GNAT_dom"/>
</dbReference>
<dbReference type="EMBL" id="BMZI01000003">
    <property type="protein sequence ID" value="GHB16397.1"/>
    <property type="molecule type" value="Genomic_DNA"/>
</dbReference>
<reference evidence="5" key="1">
    <citation type="journal article" date="2019" name="Int. J. Syst. Evol. Microbiol.">
        <title>The Global Catalogue of Microorganisms (GCM) 10K type strain sequencing project: providing services to taxonomists for standard genome sequencing and annotation.</title>
        <authorList>
            <consortium name="The Broad Institute Genomics Platform"/>
            <consortium name="The Broad Institute Genome Sequencing Center for Infectious Disease"/>
            <person name="Wu L."/>
            <person name="Ma J."/>
        </authorList>
    </citation>
    <scope>NUCLEOTIDE SEQUENCE [LARGE SCALE GENOMIC DNA]</scope>
    <source>
        <strain evidence="5">KCTC 32998</strain>
    </source>
</reference>
<keyword evidence="1" id="KW-0808">Transferase</keyword>
<evidence type="ECO:0000259" key="3">
    <source>
        <dbReference type="PROSITE" id="PS51186"/>
    </source>
</evidence>
<organism evidence="4 5">
    <name type="scientific">Salinicola rhizosphaerae</name>
    <dbReference type="NCBI Taxonomy" id="1443141"/>
    <lineage>
        <taxon>Bacteria</taxon>
        <taxon>Pseudomonadati</taxon>
        <taxon>Pseudomonadota</taxon>
        <taxon>Gammaproteobacteria</taxon>
        <taxon>Oceanospirillales</taxon>
        <taxon>Halomonadaceae</taxon>
        <taxon>Salinicola</taxon>
    </lineage>
</organism>
<evidence type="ECO:0000256" key="2">
    <source>
        <dbReference type="ARBA" id="ARBA00023315"/>
    </source>
</evidence>
<keyword evidence="2" id="KW-0012">Acyltransferase</keyword>
<evidence type="ECO:0000313" key="4">
    <source>
        <dbReference type="EMBL" id="GHB16397.1"/>
    </source>
</evidence>
<keyword evidence="5" id="KW-1185">Reference proteome</keyword>
<dbReference type="InterPro" id="IPR016181">
    <property type="entry name" value="Acyl_CoA_acyltransferase"/>
</dbReference>
<dbReference type="PROSITE" id="PS51186">
    <property type="entry name" value="GNAT"/>
    <property type="match status" value="1"/>
</dbReference>
<evidence type="ECO:0000256" key="1">
    <source>
        <dbReference type="ARBA" id="ARBA00022679"/>
    </source>
</evidence>
<evidence type="ECO:0000313" key="5">
    <source>
        <dbReference type="Proteomes" id="UP000646745"/>
    </source>
</evidence>
<comment type="caution">
    <text evidence="4">The sequence shown here is derived from an EMBL/GenBank/DDBJ whole genome shotgun (WGS) entry which is preliminary data.</text>
</comment>
<protein>
    <submittedName>
        <fullName evidence="4">N-acetyltransferase</fullName>
    </submittedName>
</protein>
<dbReference type="PANTHER" id="PTHR43877">
    <property type="entry name" value="AMINOALKYLPHOSPHONATE N-ACETYLTRANSFERASE-RELATED-RELATED"/>
    <property type="match status" value="1"/>
</dbReference>
<gene>
    <name evidence="4" type="ORF">GCM10009038_13630</name>
</gene>
<dbReference type="RefSeq" id="WP_189443928.1">
    <property type="nucleotide sequence ID" value="NZ_BMZI01000003.1"/>
</dbReference>
<dbReference type="Pfam" id="PF00583">
    <property type="entry name" value="Acetyltransf_1"/>
    <property type="match status" value="1"/>
</dbReference>
<name>A0ABQ3DUZ0_9GAMM</name>
<dbReference type="SUPFAM" id="SSF55729">
    <property type="entry name" value="Acyl-CoA N-acyltransferases (Nat)"/>
    <property type="match status" value="1"/>
</dbReference>